<dbReference type="Proteomes" id="UP001174691">
    <property type="component" value="Unassembled WGS sequence"/>
</dbReference>
<feature type="region of interest" description="Disordered" evidence="3">
    <location>
        <begin position="220"/>
        <end position="263"/>
    </location>
</feature>
<feature type="region of interest" description="Disordered" evidence="3">
    <location>
        <begin position="299"/>
        <end position="318"/>
    </location>
</feature>
<dbReference type="Pfam" id="PF01398">
    <property type="entry name" value="JAB"/>
    <property type="match status" value="1"/>
</dbReference>
<sequence>MADQPVNELLSTQKSSDGLQISLHPLPLLEISDHITRSYQRGYKGAVAGALLGQQSGRQITIEHSFTIGVTKGEDGQYHTDPESFIARLDQMRDVHKAPPLDIIGWYTLVPKTGPNADHLPIHTEILQRYNESAILLGFHIQEVLDQVPGNPLPITIYESNIEAEDTGKDVQPQGEDERMRDSDAPSKMVIRFRELPYSTETGEAEMIAMQFIREGVAHAAREDNPDKKPTAAADKKGKGKLPASSQQEQAPTPPQDEDANLSRDELEQISALQTKANAVKMMHDRIGLLIAYLERLDPSSSSTNSSQPPLPPGTAMNGRDYLPPSAKILRRIQALVTNIELVTPAQQDELEREMLQETNDVRLVGMIRDMFATVGELRDVGKKFAVVESNRAQKTRQAESRLGELGGGGGGGHHQASMGGVGDLLLH</sequence>
<dbReference type="GO" id="GO:0000338">
    <property type="term" value="P:protein deneddylation"/>
    <property type="evidence" value="ECO:0007669"/>
    <property type="project" value="InterPro"/>
</dbReference>
<organism evidence="5 6">
    <name type="scientific">Coniochaeta hoffmannii</name>
    <dbReference type="NCBI Taxonomy" id="91930"/>
    <lineage>
        <taxon>Eukaryota</taxon>
        <taxon>Fungi</taxon>
        <taxon>Dikarya</taxon>
        <taxon>Ascomycota</taxon>
        <taxon>Pezizomycotina</taxon>
        <taxon>Sordariomycetes</taxon>
        <taxon>Sordariomycetidae</taxon>
        <taxon>Coniochaetales</taxon>
        <taxon>Coniochaetaceae</taxon>
        <taxon>Coniochaeta</taxon>
    </lineage>
</organism>
<evidence type="ECO:0000313" key="6">
    <source>
        <dbReference type="Proteomes" id="UP001174691"/>
    </source>
</evidence>
<dbReference type="Gene3D" id="3.40.140.10">
    <property type="entry name" value="Cytidine Deaminase, domain 2"/>
    <property type="match status" value="1"/>
</dbReference>
<evidence type="ECO:0000256" key="1">
    <source>
        <dbReference type="ARBA" id="ARBA00010893"/>
    </source>
</evidence>
<dbReference type="SMART" id="SM00232">
    <property type="entry name" value="JAB_MPN"/>
    <property type="match status" value="1"/>
</dbReference>
<feature type="region of interest" description="Disordered" evidence="3">
    <location>
        <begin position="164"/>
        <end position="187"/>
    </location>
</feature>
<evidence type="ECO:0000256" key="3">
    <source>
        <dbReference type="SAM" id="MobiDB-lite"/>
    </source>
</evidence>
<dbReference type="Pfam" id="PF13012">
    <property type="entry name" value="MitMem_reg"/>
    <property type="match status" value="1"/>
</dbReference>
<dbReference type="EMBL" id="JANBVN010000041">
    <property type="protein sequence ID" value="KAJ9158129.1"/>
    <property type="molecule type" value="Genomic_DNA"/>
</dbReference>
<feature type="compositionally biased region" description="Gly residues" evidence="3">
    <location>
        <begin position="405"/>
        <end position="414"/>
    </location>
</feature>
<comment type="similarity">
    <text evidence="1 2">Belongs to the peptidase M67A family. CSN6 subfamily.</text>
</comment>
<evidence type="ECO:0000256" key="2">
    <source>
        <dbReference type="RuleBase" id="RU367006"/>
    </source>
</evidence>
<dbReference type="AlphaFoldDB" id="A0AA38S8E4"/>
<accession>A0AA38S8E4</accession>
<dbReference type="InterPro" id="IPR033859">
    <property type="entry name" value="MPN_CSN6"/>
</dbReference>
<proteinExistence type="inferred from homology"/>
<evidence type="ECO:0000313" key="5">
    <source>
        <dbReference type="EMBL" id="KAJ9158129.1"/>
    </source>
</evidence>
<dbReference type="InterPro" id="IPR024969">
    <property type="entry name" value="EIF3F/CSN6-like_C"/>
</dbReference>
<feature type="compositionally biased region" description="Low complexity" evidence="3">
    <location>
        <begin position="299"/>
        <end position="308"/>
    </location>
</feature>
<comment type="caution">
    <text evidence="5">The sequence shown here is derived from an EMBL/GenBank/DDBJ whole genome shotgun (WGS) entry which is preliminary data.</text>
</comment>
<dbReference type="GO" id="GO:0008180">
    <property type="term" value="C:COP9 signalosome"/>
    <property type="evidence" value="ECO:0007669"/>
    <property type="project" value="UniProtKB-UniRule"/>
</dbReference>
<feature type="compositionally biased region" description="Basic and acidic residues" evidence="3">
    <location>
        <begin position="220"/>
        <end position="237"/>
    </location>
</feature>
<evidence type="ECO:0000259" key="4">
    <source>
        <dbReference type="PROSITE" id="PS50249"/>
    </source>
</evidence>
<comment type="subcellular location">
    <subcellularLocation>
        <location evidence="2">Cytoplasm</location>
    </subcellularLocation>
    <subcellularLocation>
        <location evidence="2">Nucleus</location>
    </subcellularLocation>
</comment>
<keyword evidence="2" id="KW-0963">Cytoplasm</keyword>
<feature type="compositionally biased region" description="Basic and acidic residues" evidence="3">
    <location>
        <begin position="176"/>
        <end position="185"/>
    </location>
</feature>
<keyword evidence="6" id="KW-1185">Reference proteome</keyword>
<keyword evidence="2" id="KW-0736">Signalosome</keyword>
<dbReference type="PROSITE" id="PS50249">
    <property type="entry name" value="MPN"/>
    <property type="match status" value="1"/>
</dbReference>
<dbReference type="InterPro" id="IPR037518">
    <property type="entry name" value="MPN"/>
</dbReference>
<reference evidence="5" key="1">
    <citation type="submission" date="2022-07" db="EMBL/GenBank/DDBJ databases">
        <title>Fungi with potential for degradation of polypropylene.</title>
        <authorList>
            <person name="Gostincar C."/>
        </authorList>
    </citation>
    <scope>NUCLEOTIDE SEQUENCE</scope>
    <source>
        <strain evidence="5">EXF-13287</strain>
    </source>
</reference>
<dbReference type="PANTHER" id="PTHR10540:SF8">
    <property type="entry name" value="COP9 SIGNALOSOME COMPLEX SUBUNIT 6"/>
    <property type="match status" value="1"/>
</dbReference>
<dbReference type="PANTHER" id="PTHR10540">
    <property type="entry name" value="EUKARYOTIC TRANSLATION INITIATION FACTOR 3 SUBUNIT F-RELATED"/>
    <property type="match status" value="1"/>
</dbReference>
<gene>
    <name evidence="5" type="ORF">NKR19_g3596</name>
</gene>
<comment type="function">
    <text evidence="2">Component of the COP9 signalosome complex (CSN), a complex involved in various cellular and developmental processes.</text>
</comment>
<dbReference type="GO" id="GO:0008237">
    <property type="term" value="F:metallopeptidase activity"/>
    <property type="evidence" value="ECO:0007669"/>
    <property type="project" value="InterPro"/>
</dbReference>
<dbReference type="InterPro" id="IPR000555">
    <property type="entry name" value="JAMM/MPN+_dom"/>
</dbReference>
<feature type="region of interest" description="Disordered" evidence="3">
    <location>
        <begin position="392"/>
        <end position="423"/>
    </location>
</feature>
<feature type="domain" description="MPN" evidence="4">
    <location>
        <begin position="21"/>
        <end position="164"/>
    </location>
</feature>
<keyword evidence="2" id="KW-0539">Nucleus</keyword>
<protein>
    <recommendedName>
        <fullName evidence="2">COP9 signalosome complex subunit 6</fullName>
    </recommendedName>
</protein>
<dbReference type="GO" id="GO:0005737">
    <property type="term" value="C:cytoplasm"/>
    <property type="evidence" value="ECO:0007669"/>
    <property type="project" value="UniProtKB-SubCell"/>
</dbReference>
<name>A0AA38S8E4_9PEZI</name>
<dbReference type="CDD" id="cd08063">
    <property type="entry name" value="MPN_CSN6"/>
    <property type="match status" value="1"/>
</dbReference>